<evidence type="ECO:0000256" key="6">
    <source>
        <dbReference type="ARBA" id="ARBA00022729"/>
    </source>
</evidence>
<keyword evidence="6" id="KW-0732">Signal</keyword>
<name>A0A1I4HMD3_9RHOB</name>
<comment type="subcellular location">
    <subcellularLocation>
        <location evidence="1">Membrane</location>
        <topology evidence="1">Multi-pass membrane protein</topology>
    </subcellularLocation>
</comment>
<feature type="transmembrane region" description="Helical" evidence="11">
    <location>
        <begin position="12"/>
        <end position="32"/>
    </location>
</feature>
<dbReference type="STRING" id="1280847.SAMN04488036_11427"/>
<evidence type="ECO:0000256" key="3">
    <source>
        <dbReference type="ARBA" id="ARBA00021237"/>
    </source>
</evidence>
<dbReference type="InterPro" id="IPR031381">
    <property type="entry name" value="YtcA"/>
</dbReference>
<proteinExistence type="inferred from homology"/>
<keyword evidence="4" id="KW-1003">Cell membrane</keyword>
<evidence type="ECO:0000256" key="7">
    <source>
        <dbReference type="ARBA" id="ARBA00022989"/>
    </source>
</evidence>
<accession>A0A1I4HMD3</accession>
<evidence type="ECO:0000256" key="5">
    <source>
        <dbReference type="ARBA" id="ARBA00022692"/>
    </source>
</evidence>
<feature type="transmembrane region" description="Helical" evidence="11">
    <location>
        <begin position="44"/>
        <end position="64"/>
    </location>
</feature>
<keyword evidence="10" id="KW-0449">Lipoprotein</keyword>
<evidence type="ECO:0000256" key="4">
    <source>
        <dbReference type="ARBA" id="ARBA00022475"/>
    </source>
</evidence>
<evidence type="ECO:0000256" key="1">
    <source>
        <dbReference type="ARBA" id="ARBA00004141"/>
    </source>
</evidence>
<organism evidence="12 13">
    <name type="scientific">Shimia haliotis</name>
    <dbReference type="NCBI Taxonomy" id="1280847"/>
    <lineage>
        <taxon>Bacteria</taxon>
        <taxon>Pseudomonadati</taxon>
        <taxon>Pseudomonadota</taxon>
        <taxon>Alphaproteobacteria</taxon>
        <taxon>Rhodobacterales</taxon>
        <taxon>Roseobacteraceae</taxon>
    </lineage>
</organism>
<keyword evidence="8 11" id="KW-0472">Membrane</keyword>
<comment type="similarity">
    <text evidence="2">Belongs to the YtcA family.</text>
</comment>
<gene>
    <name evidence="12" type="ORF">SAMN04488036_11427</name>
</gene>
<evidence type="ECO:0000256" key="2">
    <source>
        <dbReference type="ARBA" id="ARBA00008208"/>
    </source>
</evidence>
<dbReference type="EMBL" id="FOSZ01000014">
    <property type="protein sequence ID" value="SFL42893.1"/>
    <property type="molecule type" value="Genomic_DNA"/>
</dbReference>
<keyword evidence="5 11" id="KW-0812">Transmembrane</keyword>
<sequence length="66" mass="7164">MSPTITVFGSYFPAWAACLMVGIGCAIIAHGVFKAFNFLPALPFPALVYSFTVLLGANTFWLVMFL</sequence>
<reference evidence="13" key="1">
    <citation type="submission" date="2016-10" db="EMBL/GenBank/DDBJ databases">
        <authorList>
            <person name="Varghese N."/>
            <person name="Submissions S."/>
        </authorList>
    </citation>
    <scope>NUCLEOTIDE SEQUENCE [LARGE SCALE GENOMIC DNA]</scope>
    <source>
        <strain evidence="13">DSM 28453</strain>
    </source>
</reference>
<dbReference type="Pfam" id="PF17090">
    <property type="entry name" value="Ytca"/>
    <property type="match status" value="1"/>
</dbReference>
<keyword evidence="7 11" id="KW-1133">Transmembrane helix</keyword>
<dbReference type="GO" id="GO:0016020">
    <property type="term" value="C:membrane"/>
    <property type="evidence" value="ECO:0007669"/>
    <property type="project" value="UniProtKB-SubCell"/>
</dbReference>
<dbReference type="AlphaFoldDB" id="A0A1I4HMD3"/>
<keyword evidence="9" id="KW-0564">Palmitate</keyword>
<evidence type="ECO:0000256" key="11">
    <source>
        <dbReference type="SAM" id="Phobius"/>
    </source>
</evidence>
<keyword evidence="13" id="KW-1185">Reference proteome</keyword>
<dbReference type="Proteomes" id="UP000198851">
    <property type="component" value="Unassembled WGS sequence"/>
</dbReference>
<evidence type="ECO:0000256" key="10">
    <source>
        <dbReference type="ARBA" id="ARBA00023288"/>
    </source>
</evidence>
<evidence type="ECO:0000256" key="9">
    <source>
        <dbReference type="ARBA" id="ARBA00023139"/>
    </source>
</evidence>
<evidence type="ECO:0000313" key="12">
    <source>
        <dbReference type="EMBL" id="SFL42893.1"/>
    </source>
</evidence>
<evidence type="ECO:0000256" key="8">
    <source>
        <dbReference type="ARBA" id="ARBA00023136"/>
    </source>
</evidence>
<protein>
    <recommendedName>
        <fullName evidence="3">Uncharacterized protein YtcA</fullName>
    </recommendedName>
</protein>
<evidence type="ECO:0000313" key="13">
    <source>
        <dbReference type="Proteomes" id="UP000198851"/>
    </source>
</evidence>